<feature type="chain" id="PRO_5021750982" evidence="1">
    <location>
        <begin position="23"/>
        <end position="663"/>
    </location>
</feature>
<dbReference type="AlphaFoldDB" id="A0A561PQU0"/>
<dbReference type="GO" id="GO:0005975">
    <property type="term" value="P:carbohydrate metabolic process"/>
    <property type="evidence" value="ECO:0007669"/>
    <property type="project" value="InterPro"/>
</dbReference>
<dbReference type="EMBL" id="VIWO01000004">
    <property type="protein sequence ID" value="TWF40484.1"/>
    <property type="molecule type" value="Genomic_DNA"/>
</dbReference>
<dbReference type="Proteomes" id="UP000320811">
    <property type="component" value="Unassembled WGS sequence"/>
</dbReference>
<name>A0A561PQU0_9BACT</name>
<dbReference type="Gene3D" id="1.50.10.10">
    <property type="match status" value="1"/>
</dbReference>
<dbReference type="InterPro" id="IPR012341">
    <property type="entry name" value="6hp_glycosidase-like_sf"/>
</dbReference>
<evidence type="ECO:0000256" key="1">
    <source>
        <dbReference type="SAM" id="SignalP"/>
    </source>
</evidence>
<dbReference type="OrthoDB" id="2490189at2"/>
<protein>
    <submittedName>
        <fullName evidence="2">Uncharacterized protein</fullName>
    </submittedName>
</protein>
<proteinExistence type="predicted"/>
<reference evidence="2 3" key="1">
    <citation type="submission" date="2019-06" db="EMBL/GenBank/DDBJ databases">
        <title>Sorghum-associated microbial communities from plants grown in Nebraska, USA.</title>
        <authorList>
            <person name="Schachtman D."/>
        </authorList>
    </citation>
    <scope>NUCLEOTIDE SEQUENCE [LARGE SCALE GENOMIC DNA]</scope>
    <source>
        <strain evidence="2 3">1209</strain>
    </source>
</reference>
<keyword evidence="1" id="KW-0732">Signal</keyword>
<dbReference type="InterPro" id="IPR008928">
    <property type="entry name" value="6-hairpin_glycosidase_sf"/>
</dbReference>
<sequence>MNILKRCLAIGCWLASAQFASAQTPRWELIPDGGIRWKVQPGPAHTDHLEMSGLQLSAIITYGQNEQQELLLKKQLVFPMLRTIPNNTHASLKTDFDGSELPPMKADGVPLKMIPADCYLKGLLQVHSRTNTGITVTDILFPSTDKAGFIQLRELTNSGSRPCRIEVDSSQTTRHTVADKGVYGEYVIESCVSGYGSFILAPGEKHRLAVIYTARKANELPRYISPEYELAKRAAFIHQLTQSLVLETPNDTLNRGFAFAKIRATESIYDTRGGLMHGPGGGAYYAAIWANDQAEYANPFFPFLGNLNGNESAVNSFRLFAGYMNNAYKPIPSSIIAEGDGYWNGAGDRGDQAMIAYGASRFALASGDTALARQLYPLINWCLEYLERHKRADGIITSDADELEGRFPAGKANLSTNALAYGAYESAACLAAALGNKDTAALYRQRAQQLSKAIEQFFGHNVQGFDTYRYYEENTVLRSWICLPLVMGINERKDATMKALLSPYLWTHNGILTAAGDHTFWDRSTLYAFRGLFFAGATDTTLKYLAYYTRQRLLGEHVPYPVEAWPEGDQRHLSAESALYCRVITEGLFGIVPTGLRSFDMCPRLPAAWNNMALRHIRAFGADMDIVVKRAGKQLKVTVANKGKVVTEKNWDGKSTLNILLRD</sequence>
<dbReference type="RefSeq" id="WP_145670482.1">
    <property type="nucleotide sequence ID" value="NZ_VIWO01000004.1"/>
</dbReference>
<accession>A0A561PQU0</accession>
<gene>
    <name evidence="2" type="ORF">FHW36_104166</name>
</gene>
<evidence type="ECO:0000313" key="3">
    <source>
        <dbReference type="Proteomes" id="UP000320811"/>
    </source>
</evidence>
<keyword evidence="3" id="KW-1185">Reference proteome</keyword>
<organism evidence="2 3">
    <name type="scientific">Chitinophaga polysaccharea</name>
    <dbReference type="NCBI Taxonomy" id="1293035"/>
    <lineage>
        <taxon>Bacteria</taxon>
        <taxon>Pseudomonadati</taxon>
        <taxon>Bacteroidota</taxon>
        <taxon>Chitinophagia</taxon>
        <taxon>Chitinophagales</taxon>
        <taxon>Chitinophagaceae</taxon>
        <taxon>Chitinophaga</taxon>
    </lineage>
</organism>
<evidence type="ECO:0000313" key="2">
    <source>
        <dbReference type="EMBL" id="TWF40484.1"/>
    </source>
</evidence>
<dbReference type="SUPFAM" id="SSF48208">
    <property type="entry name" value="Six-hairpin glycosidases"/>
    <property type="match status" value="1"/>
</dbReference>
<feature type="signal peptide" evidence="1">
    <location>
        <begin position="1"/>
        <end position="22"/>
    </location>
</feature>
<comment type="caution">
    <text evidence="2">The sequence shown here is derived from an EMBL/GenBank/DDBJ whole genome shotgun (WGS) entry which is preliminary data.</text>
</comment>